<feature type="transmembrane region" description="Helical" evidence="7">
    <location>
        <begin position="226"/>
        <end position="249"/>
    </location>
</feature>
<dbReference type="InterPro" id="IPR017039">
    <property type="entry name" value="Virul_fac_BrkB"/>
</dbReference>
<accession>A0A1I7MJV8</accession>
<evidence type="ECO:0000313" key="9">
    <source>
        <dbReference type="Proteomes" id="UP000198881"/>
    </source>
</evidence>
<dbReference type="GO" id="GO:0005886">
    <property type="term" value="C:plasma membrane"/>
    <property type="evidence" value="ECO:0007669"/>
    <property type="project" value="UniProtKB-SubCell"/>
</dbReference>
<feature type="transmembrane region" description="Helical" evidence="7">
    <location>
        <begin position="261"/>
        <end position="285"/>
    </location>
</feature>
<evidence type="ECO:0000256" key="5">
    <source>
        <dbReference type="ARBA" id="ARBA00023136"/>
    </source>
</evidence>
<dbReference type="PANTHER" id="PTHR30213">
    <property type="entry name" value="INNER MEMBRANE PROTEIN YHJD"/>
    <property type="match status" value="1"/>
</dbReference>
<feature type="transmembrane region" description="Helical" evidence="7">
    <location>
        <begin position="107"/>
        <end position="129"/>
    </location>
</feature>
<evidence type="ECO:0000256" key="7">
    <source>
        <dbReference type="SAM" id="Phobius"/>
    </source>
</evidence>
<evidence type="ECO:0000256" key="4">
    <source>
        <dbReference type="ARBA" id="ARBA00022989"/>
    </source>
</evidence>
<feature type="transmembrane region" description="Helical" evidence="7">
    <location>
        <begin position="47"/>
        <end position="70"/>
    </location>
</feature>
<keyword evidence="2" id="KW-1003">Cell membrane</keyword>
<keyword evidence="5 7" id="KW-0472">Membrane</keyword>
<evidence type="ECO:0000256" key="1">
    <source>
        <dbReference type="ARBA" id="ARBA00004651"/>
    </source>
</evidence>
<dbReference type="OrthoDB" id="9781030at2"/>
<evidence type="ECO:0000313" key="8">
    <source>
        <dbReference type="EMBL" id="SFV22180.1"/>
    </source>
</evidence>
<feature type="transmembrane region" description="Helical" evidence="7">
    <location>
        <begin position="150"/>
        <end position="175"/>
    </location>
</feature>
<protein>
    <submittedName>
        <fullName evidence="8">Membrane protein</fullName>
    </submittedName>
</protein>
<organism evidence="8 9">
    <name type="scientific">Micrococcus terreus</name>
    <dbReference type="NCBI Taxonomy" id="574650"/>
    <lineage>
        <taxon>Bacteria</taxon>
        <taxon>Bacillati</taxon>
        <taxon>Actinomycetota</taxon>
        <taxon>Actinomycetes</taxon>
        <taxon>Micrococcales</taxon>
        <taxon>Micrococcaceae</taxon>
        <taxon>Micrococcus</taxon>
    </lineage>
</organism>
<keyword evidence="9" id="KW-1185">Reference proteome</keyword>
<keyword evidence="4 7" id="KW-1133">Transmembrane helix</keyword>
<comment type="subcellular location">
    <subcellularLocation>
        <location evidence="1">Cell membrane</location>
        <topology evidence="1">Multi-pass membrane protein</topology>
    </subcellularLocation>
</comment>
<feature type="region of interest" description="Disordered" evidence="6">
    <location>
        <begin position="368"/>
        <end position="403"/>
    </location>
</feature>
<dbReference type="Pfam" id="PF03631">
    <property type="entry name" value="Virul_fac_BrkB"/>
    <property type="match status" value="1"/>
</dbReference>
<evidence type="ECO:0000256" key="2">
    <source>
        <dbReference type="ARBA" id="ARBA00022475"/>
    </source>
</evidence>
<feature type="transmembrane region" description="Helical" evidence="7">
    <location>
        <begin position="195"/>
        <end position="214"/>
    </location>
</feature>
<dbReference type="STRING" id="574650.SAMN04487966_103243"/>
<dbReference type="RefSeq" id="WP_091695891.1">
    <property type="nucleotide sequence ID" value="NZ_FPCG01000003.1"/>
</dbReference>
<sequence>MPSRLFRRERPARTYREPRVSQAYVIRRTVMRLVDLQVWDVAASMTFYSMLSLLPALVAMVSMVSLVGMADETVHTGAQLIHELIPGVDPQVAAGALLALANTSGGVLGVVLGLVGALISASNAVASFHRAMHRIHDTREGRQFLWFRTVVALETLVLMLGMIATLTLVVIGGEFSERLGRVLGFTAESVATWNALKWPVILAILIFTVSLAYYRGPNVKLPHYRLMSAGGVVTVVLLFAATVILGWLAESFGAFDRVLGTLNGVITVLVLVWAGFIVLVAGAAFDAELLRARQLAAGLPAWDVLQLRTRHTGVLKFLDEQTVAARTTARTVAEAAREDAPVTRPRTPWLAEADSLWAIDALDDDVSTGTPFMPRSLLGPEDDAGSTAEGQSEESARPGEPTA</sequence>
<evidence type="ECO:0000256" key="3">
    <source>
        <dbReference type="ARBA" id="ARBA00022692"/>
    </source>
</evidence>
<name>A0A1I7MJV8_9MICC</name>
<dbReference type="AlphaFoldDB" id="A0A1I7MJV8"/>
<dbReference type="PANTHER" id="PTHR30213:SF0">
    <property type="entry name" value="UPF0761 MEMBRANE PROTEIN YIHY"/>
    <property type="match status" value="1"/>
</dbReference>
<keyword evidence="3 7" id="KW-0812">Transmembrane</keyword>
<dbReference type="Proteomes" id="UP000198881">
    <property type="component" value="Unassembled WGS sequence"/>
</dbReference>
<gene>
    <name evidence="8" type="ORF">SAMN04487966_103243</name>
</gene>
<proteinExistence type="predicted"/>
<evidence type="ECO:0000256" key="6">
    <source>
        <dbReference type="SAM" id="MobiDB-lite"/>
    </source>
</evidence>
<reference evidence="8 9" key="1">
    <citation type="submission" date="2016-10" db="EMBL/GenBank/DDBJ databases">
        <authorList>
            <person name="de Groot N.N."/>
        </authorList>
    </citation>
    <scope>NUCLEOTIDE SEQUENCE [LARGE SCALE GENOMIC DNA]</scope>
    <source>
        <strain evidence="8 9">CGMCC 1.7054</strain>
    </source>
</reference>
<dbReference type="EMBL" id="FPCG01000003">
    <property type="protein sequence ID" value="SFV22180.1"/>
    <property type="molecule type" value="Genomic_DNA"/>
</dbReference>